<organism evidence="2 3">
    <name type="scientific">Prorocentrum cordatum</name>
    <dbReference type="NCBI Taxonomy" id="2364126"/>
    <lineage>
        <taxon>Eukaryota</taxon>
        <taxon>Sar</taxon>
        <taxon>Alveolata</taxon>
        <taxon>Dinophyceae</taxon>
        <taxon>Prorocentrales</taxon>
        <taxon>Prorocentraceae</taxon>
        <taxon>Prorocentrum</taxon>
    </lineage>
</organism>
<dbReference type="EMBL" id="CAUYUJ010003669">
    <property type="protein sequence ID" value="CAK0806223.1"/>
    <property type="molecule type" value="Genomic_DNA"/>
</dbReference>
<evidence type="ECO:0000313" key="2">
    <source>
        <dbReference type="EMBL" id="CAK0806223.1"/>
    </source>
</evidence>
<comment type="caution">
    <text evidence="2">The sequence shown here is derived from an EMBL/GenBank/DDBJ whole genome shotgun (WGS) entry which is preliminary data.</text>
</comment>
<name>A0ABN9QLR0_9DINO</name>
<keyword evidence="3" id="KW-1185">Reference proteome</keyword>
<dbReference type="Pfam" id="PF13516">
    <property type="entry name" value="LRR_6"/>
    <property type="match status" value="2"/>
</dbReference>
<evidence type="ECO:0000313" key="3">
    <source>
        <dbReference type="Proteomes" id="UP001189429"/>
    </source>
</evidence>
<protein>
    <submittedName>
        <fullName evidence="2">Uncharacterized protein</fullName>
    </submittedName>
</protein>
<gene>
    <name evidence="2" type="ORF">PCOR1329_LOCUS12540</name>
</gene>
<proteinExistence type="predicted"/>
<dbReference type="InterPro" id="IPR032675">
    <property type="entry name" value="LRR_dom_sf"/>
</dbReference>
<evidence type="ECO:0000256" key="1">
    <source>
        <dbReference type="SAM" id="MobiDB-lite"/>
    </source>
</evidence>
<dbReference type="SUPFAM" id="SSF52047">
    <property type="entry name" value="RNI-like"/>
    <property type="match status" value="1"/>
</dbReference>
<reference evidence="2" key="1">
    <citation type="submission" date="2023-10" db="EMBL/GenBank/DDBJ databases">
        <authorList>
            <person name="Chen Y."/>
            <person name="Shah S."/>
            <person name="Dougan E. K."/>
            <person name="Thang M."/>
            <person name="Chan C."/>
        </authorList>
    </citation>
    <scope>NUCLEOTIDE SEQUENCE [LARGE SCALE GENOMIC DNA]</scope>
</reference>
<dbReference type="InterPro" id="IPR001611">
    <property type="entry name" value="Leu-rich_rpt"/>
</dbReference>
<dbReference type="Gene3D" id="3.80.10.10">
    <property type="entry name" value="Ribonuclease Inhibitor"/>
    <property type="match status" value="1"/>
</dbReference>
<feature type="region of interest" description="Disordered" evidence="1">
    <location>
        <begin position="1"/>
        <end position="40"/>
    </location>
</feature>
<feature type="non-terminal residue" evidence="2">
    <location>
        <position position="1"/>
    </location>
</feature>
<dbReference type="Proteomes" id="UP001189429">
    <property type="component" value="Unassembled WGS sequence"/>
</dbReference>
<accession>A0ABN9QLR0</accession>
<sequence length="190" mass="21222">AAPPGPGRHAPQAGEGASPAPALTPAQRLAPAPRQTPDQQLDDFYRRCVMQRMDGHVEISLAKQRMTDEPFAVFCDWAKANLRRVLRRPPQDLSFDFAENCIGNRGCAALASLLDQLSMPVYQVKLFKNHVGDEGAGHIAGFLLTNRMHELHLSHNSITPIGAQKLLGTTRRRKRRGRRSWLAEFSSYRM</sequence>